<dbReference type="CDD" id="cd04733">
    <property type="entry name" value="OYE_like_2_FMN"/>
    <property type="match status" value="1"/>
</dbReference>
<keyword evidence="5" id="KW-1185">Reference proteome</keyword>
<dbReference type="Gene3D" id="3.20.20.70">
    <property type="entry name" value="Aldolase class I"/>
    <property type="match status" value="1"/>
</dbReference>
<dbReference type="InterPro" id="IPR051799">
    <property type="entry name" value="NADH_flavin_oxidoreductase"/>
</dbReference>
<dbReference type="EMBL" id="CP089984">
    <property type="protein sequence ID" value="WXB12858.1"/>
    <property type="molecule type" value="Genomic_DNA"/>
</dbReference>
<dbReference type="InterPro" id="IPR001155">
    <property type="entry name" value="OxRdtase_FMN_N"/>
</dbReference>
<dbReference type="RefSeq" id="WP_394822477.1">
    <property type="nucleotide sequence ID" value="NZ_CP089984.1"/>
</dbReference>
<dbReference type="PANTHER" id="PTHR43656">
    <property type="entry name" value="BINDING OXIDOREDUCTASE, PUTATIVE (AFU_ORTHOLOGUE AFUA_2G08260)-RELATED"/>
    <property type="match status" value="1"/>
</dbReference>
<dbReference type="SUPFAM" id="SSF51395">
    <property type="entry name" value="FMN-linked oxidoreductases"/>
    <property type="match status" value="1"/>
</dbReference>
<feature type="domain" description="NADH:flavin oxidoreductase/NADH oxidase N-terminal" evidence="3">
    <location>
        <begin position="23"/>
        <end position="346"/>
    </location>
</feature>
<keyword evidence="1" id="KW-0285">Flavoprotein</keyword>
<dbReference type="InterPro" id="IPR013785">
    <property type="entry name" value="Aldolase_TIM"/>
</dbReference>
<gene>
    <name evidence="4" type="ORF">LZC94_34025</name>
</gene>
<protein>
    <submittedName>
        <fullName evidence="4">NADH:flavin oxidoreductase/NADH oxidase family protein</fullName>
    </submittedName>
</protein>
<dbReference type="PANTHER" id="PTHR43656:SF2">
    <property type="entry name" value="BINDING OXIDOREDUCTASE, PUTATIVE (AFU_ORTHOLOGUE AFUA_2G08260)-RELATED"/>
    <property type="match status" value="1"/>
</dbReference>
<organism evidence="4 5">
    <name type="scientific">Pendulispora albinea</name>
    <dbReference type="NCBI Taxonomy" id="2741071"/>
    <lineage>
        <taxon>Bacteria</taxon>
        <taxon>Pseudomonadati</taxon>
        <taxon>Myxococcota</taxon>
        <taxon>Myxococcia</taxon>
        <taxon>Myxococcales</taxon>
        <taxon>Sorangiineae</taxon>
        <taxon>Pendulisporaceae</taxon>
        <taxon>Pendulispora</taxon>
    </lineage>
</organism>
<sequence>MLPTETKDNTDSLKRALRLPCGVTISNRIAKSAMSEQLADRYGSPTRELEQLYAAWARGGAGLLVTGNVMVDGRALVEPRNAILESDRFLGAYRLWADAAHAYNTTILMQINHPGRVAVLPLTSRPLAPSAVTVKLPGLNLRVPRAMTEADIHDQVRRFATTAALAVKAGFDGVQVHAAHGYLLSQFLSPIANTRTDGWGGSPEKRRRLLLEVVRAVRGAIGPDRALSVKLNAADFQRGGFSQEESLDVALALEHEGIDLLEISGGNYESPAQLGFAAPEQIARDAYFLAYAEELRRRTKLPRMLTGGLRDVRIMSRIVDTNIVDIIGMARPFAVQPDIAKQLLSGEPAAALPRVPAIGYKPIDAYLQLGWHSAQFRRIAAGHTPRSLGGFCRTVVALGPRMAMNIATQSLSGEAR</sequence>
<dbReference type="Pfam" id="PF00724">
    <property type="entry name" value="Oxidored_FMN"/>
    <property type="match status" value="1"/>
</dbReference>
<proteinExistence type="predicted"/>
<name>A0ABZ2LPP0_9BACT</name>
<keyword evidence="2" id="KW-0560">Oxidoreductase</keyword>
<dbReference type="Proteomes" id="UP001370348">
    <property type="component" value="Chromosome"/>
</dbReference>
<evidence type="ECO:0000256" key="2">
    <source>
        <dbReference type="ARBA" id="ARBA00023002"/>
    </source>
</evidence>
<evidence type="ECO:0000259" key="3">
    <source>
        <dbReference type="Pfam" id="PF00724"/>
    </source>
</evidence>
<evidence type="ECO:0000313" key="4">
    <source>
        <dbReference type="EMBL" id="WXB12858.1"/>
    </source>
</evidence>
<evidence type="ECO:0000313" key="5">
    <source>
        <dbReference type="Proteomes" id="UP001370348"/>
    </source>
</evidence>
<evidence type="ECO:0000256" key="1">
    <source>
        <dbReference type="ARBA" id="ARBA00022630"/>
    </source>
</evidence>
<accession>A0ABZ2LPP0</accession>
<reference evidence="4 5" key="1">
    <citation type="submission" date="2021-12" db="EMBL/GenBank/DDBJ databases">
        <title>Discovery of the Pendulisporaceae a myxobacterial family with distinct sporulation behavior and unique specialized metabolism.</title>
        <authorList>
            <person name="Garcia R."/>
            <person name="Popoff A."/>
            <person name="Bader C.D."/>
            <person name="Loehr J."/>
            <person name="Walesch S."/>
            <person name="Walt C."/>
            <person name="Boldt J."/>
            <person name="Bunk B."/>
            <person name="Haeckl F.J.F.P.J."/>
            <person name="Gunesch A.P."/>
            <person name="Birkelbach J."/>
            <person name="Nuebel U."/>
            <person name="Pietschmann T."/>
            <person name="Bach T."/>
            <person name="Mueller R."/>
        </authorList>
    </citation>
    <scope>NUCLEOTIDE SEQUENCE [LARGE SCALE GENOMIC DNA]</scope>
    <source>
        <strain evidence="4 5">MSr11954</strain>
    </source>
</reference>